<keyword evidence="4" id="KW-0249">Electron transport</keyword>
<proteinExistence type="predicted"/>
<organism evidence="8 9">
    <name type="scientific">Stygiolobus caldivivus</name>
    <dbReference type="NCBI Taxonomy" id="2824673"/>
    <lineage>
        <taxon>Archaea</taxon>
        <taxon>Thermoproteota</taxon>
        <taxon>Thermoprotei</taxon>
        <taxon>Sulfolobales</taxon>
        <taxon>Sulfolobaceae</taxon>
        <taxon>Stygiolobus</taxon>
    </lineage>
</organism>
<keyword evidence="2" id="KW-0004">4Fe-4S</keyword>
<dbReference type="GO" id="GO:0016491">
    <property type="term" value="F:oxidoreductase activity"/>
    <property type="evidence" value="ECO:0007669"/>
    <property type="project" value="UniProtKB-ARBA"/>
</dbReference>
<sequence>MAEGEFKCGGIKVSGKRVEINRKIVSRVTDELAPADVIGIENCMRCGVCSYTCPFWLSSKSSTDVPAWRTYEINKIYSMYYTAYGMVARFLRLRRLSNKEFMAWTESAYNCTACGACTMTSPMEVPNWYTAILMRRVLHLSGFNLPSAEKMVSNTKDTGNALGITKDQWTATANSTGLPVDKKGADTLYIPTPLEIKTGKTLTSVASVMSKLGVNYTVSSVISDPGYYAYMLGGFETARKVYENIAEAVKTLGVKKIVTTDGTAYFWLRWQGPKSTRMELPSEIQHITQVVYEKYKGGNVKLKKADVDTPVAVHYSEFLSRLGGVEEPPRELLRLTVPQFKEPKVPPSSDKLYTCGHMLELLDEKKDTVKKAREYVMTQLNKWGGKTVVVFDPNCKLSLESGVKDNQGSFKVIDITTILDGAIVK</sequence>
<dbReference type="RefSeq" id="WP_221288706.1">
    <property type="nucleotide sequence ID" value="NZ_AP024597.1"/>
</dbReference>
<name>A0A8D5ZHY6_9CREN</name>
<dbReference type="Proteomes" id="UP000825123">
    <property type="component" value="Chromosome"/>
</dbReference>
<dbReference type="Gene3D" id="1.10.1060.10">
    <property type="entry name" value="Alpha-helical ferredoxin"/>
    <property type="match status" value="1"/>
</dbReference>
<keyword evidence="9" id="KW-1185">Reference proteome</keyword>
<evidence type="ECO:0000259" key="7">
    <source>
        <dbReference type="PROSITE" id="PS51379"/>
    </source>
</evidence>
<dbReference type="InterPro" id="IPR009051">
    <property type="entry name" value="Helical_ferredxn"/>
</dbReference>
<dbReference type="InterPro" id="IPR017896">
    <property type="entry name" value="4Fe4S_Fe-S-bd"/>
</dbReference>
<dbReference type="InterPro" id="IPR017900">
    <property type="entry name" value="4Fe4S_Fe_S_CS"/>
</dbReference>
<dbReference type="PANTHER" id="PTHR43551:SF1">
    <property type="entry name" value="HETERODISULFIDE REDUCTASE"/>
    <property type="match status" value="1"/>
</dbReference>
<gene>
    <name evidence="8" type="ORF">KN1_01190</name>
</gene>
<dbReference type="KEGG" id="csty:KN1_01190"/>
<dbReference type="GeneID" id="66161869"/>
<dbReference type="PROSITE" id="PS51379">
    <property type="entry name" value="4FE4S_FER_2"/>
    <property type="match status" value="1"/>
</dbReference>
<accession>A0A8D5ZHY6</accession>
<evidence type="ECO:0000256" key="4">
    <source>
        <dbReference type="ARBA" id="ARBA00022982"/>
    </source>
</evidence>
<evidence type="ECO:0000256" key="1">
    <source>
        <dbReference type="ARBA" id="ARBA00022448"/>
    </source>
</evidence>
<evidence type="ECO:0000256" key="3">
    <source>
        <dbReference type="ARBA" id="ARBA00022723"/>
    </source>
</evidence>
<evidence type="ECO:0000313" key="9">
    <source>
        <dbReference type="Proteomes" id="UP000825123"/>
    </source>
</evidence>
<dbReference type="Pfam" id="PF13183">
    <property type="entry name" value="Fer4_8"/>
    <property type="match status" value="1"/>
</dbReference>
<dbReference type="GO" id="GO:0046872">
    <property type="term" value="F:metal ion binding"/>
    <property type="evidence" value="ECO:0007669"/>
    <property type="project" value="UniProtKB-KW"/>
</dbReference>
<dbReference type="PANTHER" id="PTHR43551">
    <property type="entry name" value="FUMARATE REDUCTASE IRON-SULFUR SUBUNIT"/>
    <property type="match status" value="1"/>
</dbReference>
<keyword evidence="3" id="KW-0479">Metal-binding</keyword>
<feature type="domain" description="4Fe-4S ferredoxin-type" evidence="7">
    <location>
        <begin position="34"/>
        <end position="62"/>
    </location>
</feature>
<dbReference type="EMBL" id="AP024597">
    <property type="protein sequence ID" value="BCU68822.1"/>
    <property type="molecule type" value="Genomic_DNA"/>
</dbReference>
<evidence type="ECO:0000256" key="5">
    <source>
        <dbReference type="ARBA" id="ARBA00023004"/>
    </source>
</evidence>
<protein>
    <recommendedName>
        <fullName evidence="7">4Fe-4S ferredoxin-type domain-containing protein</fullName>
    </recommendedName>
</protein>
<dbReference type="AlphaFoldDB" id="A0A8D5ZHY6"/>
<keyword evidence="1" id="KW-0813">Transport</keyword>
<keyword evidence="5" id="KW-0408">Iron</keyword>
<evidence type="ECO:0000256" key="6">
    <source>
        <dbReference type="ARBA" id="ARBA00023014"/>
    </source>
</evidence>
<evidence type="ECO:0000313" key="8">
    <source>
        <dbReference type="EMBL" id="BCU68822.1"/>
    </source>
</evidence>
<dbReference type="PROSITE" id="PS00198">
    <property type="entry name" value="4FE4S_FER_1"/>
    <property type="match status" value="1"/>
</dbReference>
<keyword evidence="6" id="KW-0411">Iron-sulfur</keyword>
<evidence type="ECO:0000256" key="2">
    <source>
        <dbReference type="ARBA" id="ARBA00022485"/>
    </source>
</evidence>
<dbReference type="GO" id="GO:0051539">
    <property type="term" value="F:4 iron, 4 sulfur cluster binding"/>
    <property type="evidence" value="ECO:0007669"/>
    <property type="project" value="UniProtKB-KW"/>
</dbReference>
<reference evidence="8 9" key="1">
    <citation type="submission" date="2021-04" db="EMBL/GenBank/DDBJ databases">
        <title>Complete genome sequence of Stygiolobus sp. KN-1.</title>
        <authorList>
            <person name="Nakamura K."/>
            <person name="Sakai H."/>
            <person name="Kurosawa N."/>
        </authorList>
    </citation>
    <scope>NUCLEOTIDE SEQUENCE [LARGE SCALE GENOMIC DNA]</scope>
    <source>
        <strain evidence="8 9">KN-1</strain>
    </source>
</reference>
<dbReference type="SUPFAM" id="SSF46548">
    <property type="entry name" value="alpha-helical ferredoxin"/>
    <property type="match status" value="1"/>
</dbReference>